<proteinExistence type="predicted"/>
<protein>
    <submittedName>
        <fullName evidence="2">Membrane protein</fullName>
    </submittedName>
</protein>
<feature type="transmembrane region" description="Helical" evidence="1">
    <location>
        <begin position="262"/>
        <end position="281"/>
    </location>
</feature>
<keyword evidence="3" id="KW-1185">Reference proteome</keyword>
<comment type="caution">
    <text evidence="2">The sequence shown here is derived from an EMBL/GenBank/DDBJ whole genome shotgun (WGS) entry which is preliminary data.</text>
</comment>
<evidence type="ECO:0000313" key="2">
    <source>
        <dbReference type="EMBL" id="ETD72739.1"/>
    </source>
</evidence>
<feature type="transmembrane region" description="Helical" evidence="1">
    <location>
        <begin position="98"/>
        <end position="131"/>
    </location>
</feature>
<keyword evidence="1" id="KW-1133">Transmembrane helix</keyword>
<evidence type="ECO:0000256" key="1">
    <source>
        <dbReference type="SAM" id="Phobius"/>
    </source>
</evidence>
<feature type="transmembrane region" description="Helical" evidence="1">
    <location>
        <begin position="59"/>
        <end position="78"/>
    </location>
</feature>
<gene>
    <name evidence="2" type="ORF">V757_02325</name>
</gene>
<accession>V8G881</accession>
<keyword evidence="1" id="KW-0812">Transmembrane</keyword>
<name>V8G881_9BURK</name>
<dbReference type="AlphaFoldDB" id="V8G881"/>
<evidence type="ECO:0000313" key="3">
    <source>
        <dbReference type="Proteomes" id="UP000018766"/>
    </source>
</evidence>
<keyword evidence="1" id="KW-0472">Membrane</keyword>
<dbReference type="Proteomes" id="UP000018766">
    <property type="component" value="Unassembled WGS sequence"/>
</dbReference>
<feature type="transmembrane region" description="Helical" evidence="1">
    <location>
        <begin position="234"/>
        <end position="255"/>
    </location>
</feature>
<organism evidence="2 3">
    <name type="scientific">Pelistega indica</name>
    <dbReference type="NCBI Taxonomy" id="1414851"/>
    <lineage>
        <taxon>Bacteria</taxon>
        <taxon>Pseudomonadati</taxon>
        <taxon>Pseudomonadota</taxon>
        <taxon>Betaproteobacteria</taxon>
        <taxon>Burkholderiales</taxon>
        <taxon>Alcaligenaceae</taxon>
        <taxon>Pelistega</taxon>
    </lineage>
</organism>
<dbReference type="PATRIC" id="fig|1414851.3.peg.477"/>
<feature type="transmembrane region" description="Helical" evidence="1">
    <location>
        <begin position="175"/>
        <end position="194"/>
    </location>
</feature>
<dbReference type="EMBL" id="AYSV01000021">
    <property type="protein sequence ID" value="ETD72739.1"/>
    <property type="molecule type" value="Genomic_DNA"/>
</dbReference>
<feature type="transmembrane region" description="Helical" evidence="1">
    <location>
        <begin position="28"/>
        <end position="47"/>
    </location>
</feature>
<feature type="transmembrane region" description="Helical" evidence="1">
    <location>
        <begin position="143"/>
        <end position="163"/>
    </location>
</feature>
<dbReference type="SUPFAM" id="SSF103481">
    <property type="entry name" value="Multidrug resistance efflux transporter EmrE"/>
    <property type="match status" value="1"/>
</dbReference>
<dbReference type="InterPro" id="IPR037185">
    <property type="entry name" value="EmrE-like"/>
</dbReference>
<sequence length="284" mass="31402">MHFLIFSILCSVIVSVLLKISRKNHVDIRQAIAFNYLTAITLTWFFLKPNLPHQVDNQPWLLFIALGVLLPTIFIMMFKSVETAGIVRSDAAQRLSLFIPILASFTILGEVISTPRLISLGVAFLALFCLLHKPLNSNQSSHKQAALFLSLVWVGYGVIDILFKQLAKTGTAFPTGLFITFALAGLLMFVYLLLNRVSFNKQSIIAGLILGLFNFGNILFYIRAHQAFKENPTLVFTTMNIGVISLGTIIGALVFKEKISPINALGILLAISAVGLLYFWALKA</sequence>
<reference evidence="2 3" key="1">
    <citation type="submission" date="2013-11" db="EMBL/GenBank/DDBJ databases">
        <title>Genomic analysis of Pelistega sp. HM-7.</title>
        <authorList>
            <person name="Kumbhare S.V."/>
            <person name="Shetty S.A."/>
            <person name="Sharma O."/>
            <person name="Dhotre D.P."/>
        </authorList>
    </citation>
    <scope>NUCLEOTIDE SEQUENCE [LARGE SCALE GENOMIC DNA]</scope>
    <source>
        <strain evidence="2 3">HM-7</strain>
    </source>
</reference>
<dbReference type="OrthoDB" id="1524053at2"/>
<feature type="transmembrane region" description="Helical" evidence="1">
    <location>
        <begin position="203"/>
        <end position="222"/>
    </location>
</feature>